<keyword evidence="1" id="KW-0812">Transmembrane</keyword>
<feature type="transmembrane region" description="Helical" evidence="1">
    <location>
        <begin position="40"/>
        <end position="62"/>
    </location>
</feature>
<organism evidence="2 3">
    <name type="scientific">Stutzerimonas azotifigens</name>
    <dbReference type="NCBI Taxonomy" id="291995"/>
    <lineage>
        <taxon>Bacteria</taxon>
        <taxon>Pseudomonadati</taxon>
        <taxon>Pseudomonadota</taxon>
        <taxon>Gammaproteobacteria</taxon>
        <taxon>Pseudomonadales</taxon>
        <taxon>Pseudomonadaceae</taxon>
        <taxon>Stutzerimonas</taxon>
    </lineage>
</organism>
<evidence type="ECO:0000256" key="1">
    <source>
        <dbReference type="SAM" id="Phobius"/>
    </source>
</evidence>
<protein>
    <submittedName>
        <fullName evidence="2">Uncharacterized protein</fullName>
    </submittedName>
</protein>
<comment type="caution">
    <text evidence="2">The sequence shown here is derived from an EMBL/GenBank/DDBJ whole genome shotgun (WGS) entry which is preliminary data.</text>
</comment>
<proteinExistence type="predicted"/>
<name>A0ABR5Z1W7_9GAMM</name>
<dbReference type="EMBL" id="JAAMRF010000006">
    <property type="protein sequence ID" value="MBA1274165.1"/>
    <property type="molecule type" value="Genomic_DNA"/>
</dbReference>
<dbReference type="Proteomes" id="UP000786387">
    <property type="component" value="Unassembled WGS sequence"/>
</dbReference>
<gene>
    <name evidence="2" type="ORF">G7026_12435</name>
</gene>
<reference evidence="2 3" key="1">
    <citation type="submission" date="2020-02" db="EMBL/GenBank/DDBJ databases">
        <title>Synteny-based analysis reveals conserved mechanism for high triclosan tolerance in Pseudomonas, as well as instances of horizontal transfer.</title>
        <authorList>
            <person name="Mcfarland A.G."/>
            <person name="Bertucci H.K."/>
            <person name="Litmann E."/>
            <person name="Shen J."/>
            <person name="Huttenhower C."/>
            <person name="Hartmann E.M."/>
        </authorList>
    </citation>
    <scope>NUCLEOTIDE SEQUENCE [LARGE SCALE GENOMIC DNA]</scope>
    <source>
        <strain evidence="2 3">115A1</strain>
    </source>
</reference>
<sequence>MNGYLVSTLSGALLFSKFHVRKGVLDADDVSNFPTSLRRLMTLCTMLAFVGMAWMSLAVGLLKLTEG</sequence>
<keyword evidence="1" id="KW-0472">Membrane</keyword>
<keyword evidence="1" id="KW-1133">Transmembrane helix</keyword>
<keyword evidence="3" id="KW-1185">Reference proteome</keyword>
<accession>A0ABR5Z1W7</accession>
<dbReference type="RefSeq" id="WP_181071230.1">
    <property type="nucleotide sequence ID" value="NZ_JAAMRF010000006.1"/>
</dbReference>
<evidence type="ECO:0000313" key="3">
    <source>
        <dbReference type="Proteomes" id="UP000786387"/>
    </source>
</evidence>
<evidence type="ECO:0000313" key="2">
    <source>
        <dbReference type="EMBL" id="MBA1274165.1"/>
    </source>
</evidence>